<evidence type="ECO:0000256" key="1">
    <source>
        <dbReference type="SAM" id="MobiDB-lite"/>
    </source>
</evidence>
<reference evidence="3" key="1">
    <citation type="submission" date="2022-11" db="EMBL/GenBank/DDBJ databases">
        <authorList>
            <person name="Petersen C."/>
        </authorList>
    </citation>
    <scope>NUCLEOTIDE SEQUENCE</scope>
    <source>
        <strain evidence="3">IBT 22155</strain>
    </source>
</reference>
<feature type="region of interest" description="Disordered" evidence="1">
    <location>
        <begin position="264"/>
        <end position="299"/>
    </location>
</feature>
<keyword evidence="2" id="KW-0472">Membrane</keyword>
<organism evidence="3 4">
    <name type="scientific">Penicillium bovifimosum</name>
    <dbReference type="NCBI Taxonomy" id="126998"/>
    <lineage>
        <taxon>Eukaryota</taxon>
        <taxon>Fungi</taxon>
        <taxon>Dikarya</taxon>
        <taxon>Ascomycota</taxon>
        <taxon>Pezizomycotina</taxon>
        <taxon>Eurotiomycetes</taxon>
        <taxon>Eurotiomycetidae</taxon>
        <taxon>Eurotiales</taxon>
        <taxon>Aspergillaceae</taxon>
        <taxon>Penicillium</taxon>
    </lineage>
</organism>
<keyword evidence="4" id="KW-1185">Reference proteome</keyword>
<dbReference type="EMBL" id="JAPQKL010000004">
    <property type="protein sequence ID" value="KAJ5135613.1"/>
    <property type="molecule type" value="Genomic_DNA"/>
</dbReference>
<dbReference type="GeneID" id="81404805"/>
<reference evidence="3" key="2">
    <citation type="journal article" date="2023" name="IMA Fungus">
        <title>Comparative genomic study of the Penicillium genus elucidates a diverse pangenome and 15 lateral gene transfer events.</title>
        <authorList>
            <person name="Petersen C."/>
            <person name="Sorensen T."/>
            <person name="Nielsen M.R."/>
            <person name="Sondergaard T.E."/>
            <person name="Sorensen J.L."/>
            <person name="Fitzpatrick D.A."/>
            <person name="Frisvad J.C."/>
            <person name="Nielsen K.L."/>
        </authorList>
    </citation>
    <scope>NUCLEOTIDE SEQUENCE</scope>
    <source>
        <strain evidence="3">IBT 22155</strain>
    </source>
</reference>
<comment type="caution">
    <text evidence="3">The sequence shown here is derived from an EMBL/GenBank/DDBJ whole genome shotgun (WGS) entry which is preliminary data.</text>
</comment>
<protein>
    <submittedName>
        <fullName evidence="3">Uncharacterized protein</fullName>
    </submittedName>
</protein>
<evidence type="ECO:0000256" key="2">
    <source>
        <dbReference type="SAM" id="Phobius"/>
    </source>
</evidence>
<keyword evidence="2" id="KW-0812">Transmembrane</keyword>
<sequence length="299" mass="32114">MLLIPWLGVVLGMTLWSQWLPIPGVTAPAMSFRQRLSGVCQLVAGSWIVCGTVDILKSPSCYSNDTDNGGTHSGDTAVVSLADGHGYANTTDFLLISPVTDVIVPLTRADTMPSWFATGGFKVPIPGLAWSSAGVTSSLPEEVVDIHPLRSGPGQGLFVPLLCVVVWCFLQGPMALVAYTRRLVSFSVRTLTERILDDLEGQPQIARVRLVAEEDSTLYDKLDFLIAGLMDLQDETLAWVLAVDSHPDSVSHVSVLSHAGGYLGSPDPRGGSAGTGPKVGPQYHQQRHRQRLSASWEPT</sequence>
<proteinExistence type="predicted"/>
<gene>
    <name evidence="3" type="ORF">N7515_004891</name>
</gene>
<dbReference type="AlphaFoldDB" id="A0A9W9H1C7"/>
<evidence type="ECO:0000313" key="4">
    <source>
        <dbReference type="Proteomes" id="UP001149079"/>
    </source>
</evidence>
<dbReference type="Proteomes" id="UP001149079">
    <property type="component" value="Unassembled WGS sequence"/>
</dbReference>
<keyword evidence="2" id="KW-1133">Transmembrane helix</keyword>
<evidence type="ECO:0000313" key="3">
    <source>
        <dbReference type="EMBL" id="KAJ5135613.1"/>
    </source>
</evidence>
<dbReference type="RefSeq" id="XP_056522585.1">
    <property type="nucleotide sequence ID" value="XM_056665635.1"/>
</dbReference>
<accession>A0A9W9H1C7</accession>
<dbReference type="OrthoDB" id="4458647at2759"/>
<feature type="transmembrane region" description="Helical" evidence="2">
    <location>
        <begin position="157"/>
        <end position="179"/>
    </location>
</feature>
<name>A0A9W9H1C7_9EURO</name>